<evidence type="ECO:0008006" key="11">
    <source>
        <dbReference type="Google" id="ProtNLM"/>
    </source>
</evidence>
<keyword evidence="10" id="KW-1185">Reference proteome</keyword>
<dbReference type="Pfam" id="PF13896">
    <property type="entry name" value="Glyco_transf_49"/>
    <property type="match status" value="1"/>
</dbReference>
<accession>A0AA88KPY2</accession>
<keyword evidence="4 8" id="KW-1133">Transmembrane helix</keyword>
<feature type="region of interest" description="Disordered" evidence="7">
    <location>
        <begin position="1"/>
        <end position="35"/>
    </location>
</feature>
<evidence type="ECO:0000256" key="2">
    <source>
        <dbReference type="ARBA" id="ARBA00022692"/>
    </source>
</evidence>
<evidence type="ECO:0000256" key="3">
    <source>
        <dbReference type="ARBA" id="ARBA00022968"/>
    </source>
</evidence>
<dbReference type="AlphaFoldDB" id="A0AA88KPY2"/>
<proteinExistence type="predicted"/>
<dbReference type="EMBL" id="PYSW02000008">
    <property type="protein sequence ID" value="KAG2389111.1"/>
    <property type="molecule type" value="Genomic_DNA"/>
</dbReference>
<reference evidence="9 10" key="1">
    <citation type="journal article" date="2018" name="BMC Genomics">
        <title>The genome of Naegleria lovaniensis, the basis for a comparative approach to unravel pathogenicity factors of the human pathogenic amoeba N. fowleri.</title>
        <authorList>
            <person name="Liechti N."/>
            <person name="Schurch N."/>
            <person name="Bruggmann R."/>
            <person name="Wittwer M."/>
        </authorList>
    </citation>
    <scope>NUCLEOTIDE SEQUENCE [LARGE SCALE GENOMIC DNA]</scope>
    <source>
        <strain evidence="9 10">ATCC 30569</strain>
    </source>
</reference>
<evidence type="ECO:0000256" key="5">
    <source>
        <dbReference type="ARBA" id="ARBA00023136"/>
    </source>
</evidence>
<dbReference type="PANTHER" id="PTHR12270:SF52">
    <property type="entry name" value="GLYCOSYLTRANSFERASE-LIKE PROTEIN GNT13-RELATED"/>
    <property type="match status" value="1"/>
</dbReference>
<dbReference type="RefSeq" id="XP_044553103.1">
    <property type="nucleotide sequence ID" value="XM_044690507.1"/>
</dbReference>
<evidence type="ECO:0000313" key="10">
    <source>
        <dbReference type="Proteomes" id="UP000816034"/>
    </source>
</evidence>
<protein>
    <recommendedName>
        <fullName evidence="11">Glycosyltransferase</fullName>
    </recommendedName>
</protein>
<comment type="caution">
    <text evidence="9">The sequence shown here is derived from an EMBL/GenBank/DDBJ whole genome shotgun (WGS) entry which is preliminary data.</text>
</comment>
<evidence type="ECO:0000256" key="7">
    <source>
        <dbReference type="SAM" id="MobiDB-lite"/>
    </source>
</evidence>
<sequence>MQTSSLVGPFSSGTMRNRPTSSFHHSQQDENPIQQNIYSTTSNTTTSSKYRSQHQTKPNRWILAIIIGIPILLLVLFYWEFSKTENVEWDDVKEDMHVPQQAVLSELSQEDSIRNRKRSKLAIITYAQSDAHMDWLKKEYFAHLEEMRQSRTIVYISVCENIRNNLDLSDFTNNENRDVIKISFSKSCHIPSLISNGMKFSKKLSEFMMVLDPGFSIYVNDELNAPHSQTIVKKRIDDLLGESDESKQLFREHVDYGLLVVNVIDSSETPSTTFNLHIPKERAKNRLWVSKLLPLYSQEQRKSISQFYEQWDQSNALYVPFSENYDRDTILNTPASHFFIFATTSPEDNNYNLKNDEIIDHVVEGLERHVSENSYQNSFNMIESRQVLSNLILSQIFDRYEHLKEKLNPPPIYFLPKPFVIEWKPSHNVLHESTELLHNGLSFATYCRIDEIESLNGLIKRLSDGDHLIVIFTANSPKQCMSTELQQFINSPKKARLDYKCIVVKKKDSIPINHFKNQALLLAKTKWIFMLDVQSRVSKNLNRDFTKVFIADSSSRPREKLEPLSQHSESLYWKSPIEHMKKYSNLAQFLELEKIVFIPPSFEQIEMEEELPTDFTSLKKVYQKRMLSVVDAQQVDFSNYFAVSSQGQKAYQVKPYYPFNSLFIAAVTHLPLYDEYSYQSLAVHHVHLTMRYFQYFVLPRHFVIGYVSESPRKRTKPKQPQFELVLKKMSGFYSNERINMVKKDQH</sequence>
<dbReference type="GO" id="GO:0015020">
    <property type="term" value="F:glucuronosyltransferase activity"/>
    <property type="evidence" value="ECO:0007669"/>
    <property type="project" value="TreeGrafter"/>
</dbReference>
<evidence type="ECO:0000256" key="1">
    <source>
        <dbReference type="ARBA" id="ARBA00004606"/>
    </source>
</evidence>
<comment type="subcellular location">
    <subcellularLocation>
        <location evidence="1">Membrane</location>
        <topology evidence="1">Single-pass type II membrane protein</topology>
    </subcellularLocation>
</comment>
<keyword evidence="2 8" id="KW-0812">Transmembrane</keyword>
<dbReference type="GO" id="GO:0035269">
    <property type="term" value="P:protein O-linked glycosylation via mannose"/>
    <property type="evidence" value="ECO:0007669"/>
    <property type="project" value="TreeGrafter"/>
</dbReference>
<dbReference type="PANTHER" id="PTHR12270">
    <property type="entry name" value="GLYCOSYLTRANSFERASE-RELATED"/>
    <property type="match status" value="1"/>
</dbReference>
<dbReference type="GO" id="GO:0042285">
    <property type="term" value="F:xylosyltransferase activity"/>
    <property type="evidence" value="ECO:0007669"/>
    <property type="project" value="TreeGrafter"/>
</dbReference>
<feature type="transmembrane region" description="Helical" evidence="8">
    <location>
        <begin position="61"/>
        <end position="79"/>
    </location>
</feature>
<gene>
    <name evidence="9" type="ORF">C9374_014511</name>
</gene>
<keyword evidence="5 8" id="KW-0472">Membrane</keyword>
<keyword evidence="3" id="KW-0735">Signal-anchor</keyword>
<dbReference type="GO" id="GO:0016020">
    <property type="term" value="C:membrane"/>
    <property type="evidence" value="ECO:0007669"/>
    <property type="project" value="UniProtKB-SubCell"/>
</dbReference>
<organism evidence="9 10">
    <name type="scientific">Naegleria lovaniensis</name>
    <name type="common">Amoeba</name>
    <dbReference type="NCBI Taxonomy" id="51637"/>
    <lineage>
        <taxon>Eukaryota</taxon>
        <taxon>Discoba</taxon>
        <taxon>Heterolobosea</taxon>
        <taxon>Tetramitia</taxon>
        <taxon>Eutetramitia</taxon>
        <taxon>Vahlkampfiidae</taxon>
        <taxon>Naegleria</taxon>
    </lineage>
</organism>
<evidence type="ECO:0000256" key="6">
    <source>
        <dbReference type="ARBA" id="ARBA00023180"/>
    </source>
</evidence>
<evidence type="ECO:0000313" key="9">
    <source>
        <dbReference type="EMBL" id="KAG2389111.1"/>
    </source>
</evidence>
<dbReference type="GeneID" id="68106964"/>
<dbReference type="Proteomes" id="UP000816034">
    <property type="component" value="Unassembled WGS sequence"/>
</dbReference>
<name>A0AA88KPY2_NAELO</name>
<dbReference type="InterPro" id="IPR051292">
    <property type="entry name" value="Xyl/GlcA_transferase"/>
</dbReference>
<evidence type="ECO:0000256" key="8">
    <source>
        <dbReference type="SAM" id="Phobius"/>
    </source>
</evidence>
<keyword evidence="6" id="KW-0325">Glycoprotein</keyword>
<evidence type="ECO:0000256" key="4">
    <source>
        <dbReference type="ARBA" id="ARBA00022989"/>
    </source>
</evidence>